<evidence type="ECO:0000256" key="3">
    <source>
        <dbReference type="ARBA" id="ARBA00022679"/>
    </source>
</evidence>
<keyword evidence="3" id="KW-0808">Transferase</keyword>
<dbReference type="GO" id="GO:0003723">
    <property type="term" value="F:RNA binding"/>
    <property type="evidence" value="ECO:0007669"/>
    <property type="project" value="UniProtKB-KW"/>
</dbReference>
<organism evidence="9">
    <name type="scientific">Salix viminalis</name>
    <name type="common">Common osier</name>
    <name type="synonym">Basket willow</name>
    <dbReference type="NCBI Taxonomy" id="40686"/>
    <lineage>
        <taxon>Eukaryota</taxon>
        <taxon>Viridiplantae</taxon>
        <taxon>Streptophyta</taxon>
        <taxon>Embryophyta</taxon>
        <taxon>Tracheophyta</taxon>
        <taxon>Spermatophyta</taxon>
        <taxon>Magnoliopsida</taxon>
        <taxon>eudicotyledons</taxon>
        <taxon>Gunneridae</taxon>
        <taxon>Pentapetalae</taxon>
        <taxon>rosids</taxon>
        <taxon>fabids</taxon>
        <taxon>Malpighiales</taxon>
        <taxon>Salicaceae</taxon>
        <taxon>Saliceae</taxon>
        <taxon>Salix</taxon>
    </lineage>
</organism>
<evidence type="ECO:0000256" key="2">
    <source>
        <dbReference type="ARBA" id="ARBA00022603"/>
    </source>
</evidence>
<keyword evidence="2" id="KW-0489">Methyltransferase</keyword>
<gene>
    <name evidence="9" type="ORF">SVIM_LOCUS296267</name>
</gene>
<dbReference type="InterPro" id="IPR004971">
    <property type="entry name" value="mRNA_G-N7_MeTrfase_dom"/>
</dbReference>
<keyword evidence="6" id="KW-0507">mRNA processing</keyword>
<evidence type="ECO:0000313" key="9">
    <source>
        <dbReference type="EMBL" id="VFU46602.1"/>
    </source>
</evidence>
<evidence type="ECO:0000256" key="4">
    <source>
        <dbReference type="ARBA" id="ARBA00022691"/>
    </source>
</evidence>
<dbReference type="InterPro" id="IPR039753">
    <property type="entry name" value="RG7MT1"/>
</dbReference>
<keyword evidence="5" id="KW-0694">RNA-binding</keyword>
<accession>A0A6N2LZD9</accession>
<dbReference type="InterPro" id="IPR029063">
    <property type="entry name" value="SAM-dependent_MTases_sf"/>
</dbReference>
<keyword evidence="4" id="KW-0949">S-adenosyl-L-methionine</keyword>
<dbReference type="PANTHER" id="PTHR12189:SF2">
    <property type="entry name" value="MRNA CAP GUANINE-N7 METHYLTRANSFERASE"/>
    <property type="match status" value="1"/>
</dbReference>
<keyword evidence="6" id="KW-0506">mRNA capping</keyword>
<sequence length="168" mass="19964">MDCPYQHLQIFGRRGIKLLLFFISIPVQEMKPVVSTTFQSYQCFPRVLKAGQTWSFPSINLYRLIVHPCFQLWQYDFELVFVKNNHEFVHENMKKPEYVELMRRLGALGDGNRDLSTLSPDEWEVAYLYLAFVLRKRGQPNRTPVKSKRERGKMHLEKEDILHISTEE</sequence>
<dbReference type="GO" id="GO:0005634">
    <property type="term" value="C:nucleus"/>
    <property type="evidence" value="ECO:0007669"/>
    <property type="project" value="TreeGrafter"/>
</dbReference>
<name>A0A6N2LZD9_SALVM</name>
<dbReference type="EC" id="2.1.1.56" evidence="1"/>
<dbReference type="Gene3D" id="3.40.50.150">
    <property type="entry name" value="Vaccinia Virus protein VP39"/>
    <property type="match status" value="1"/>
</dbReference>
<dbReference type="PANTHER" id="PTHR12189">
    <property type="entry name" value="MRNA GUANINE-7- METHYLTRANSFERASE"/>
    <property type="match status" value="1"/>
</dbReference>
<reference evidence="9" key="1">
    <citation type="submission" date="2019-03" db="EMBL/GenBank/DDBJ databases">
        <authorList>
            <person name="Mank J."/>
            <person name="Almeida P."/>
        </authorList>
    </citation>
    <scope>NUCLEOTIDE SEQUENCE</scope>
    <source>
        <strain evidence="9">78183</strain>
    </source>
</reference>
<protein>
    <recommendedName>
        <fullName evidence="1">mRNA (guanine-N(7))-methyltransferase</fullName>
        <ecNumber evidence="1">2.1.1.56</ecNumber>
    </recommendedName>
</protein>
<evidence type="ECO:0000256" key="1">
    <source>
        <dbReference type="ARBA" id="ARBA00011926"/>
    </source>
</evidence>
<evidence type="ECO:0000256" key="5">
    <source>
        <dbReference type="ARBA" id="ARBA00022884"/>
    </source>
</evidence>
<evidence type="ECO:0000259" key="8">
    <source>
        <dbReference type="Pfam" id="PF03291"/>
    </source>
</evidence>
<evidence type="ECO:0000256" key="7">
    <source>
        <dbReference type="ARBA" id="ARBA00044712"/>
    </source>
</evidence>
<evidence type="ECO:0000256" key="6">
    <source>
        <dbReference type="ARBA" id="ARBA00023042"/>
    </source>
</evidence>
<dbReference type="GO" id="GO:0004482">
    <property type="term" value="F:mRNA 5'-cap (guanine-N7-)-methyltransferase activity"/>
    <property type="evidence" value="ECO:0007669"/>
    <property type="project" value="UniProtKB-EC"/>
</dbReference>
<feature type="domain" description="MRNA cap 0 methyltransferase" evidence="8">
    <location>
        <begin position="74"/>
        <end position="137"/>
    </location>
</feature>
<dbReference type="AlphaFoldDB" id="A0A6N2LZD9"/>
<comment type="catalytic activity">
    <reaction evidence="7">
        <text>a 5'-end (5'-triphosphoguanosine)-ribonucleoside in mRNA + S-adenosyl-L-methionine = a 5'-end (N(7)-methyl 5'-triphosphoguanosine)-ribonucleoside in mRNA + S-adenosyl-L-homocysteine</text>
        <dbReference type="Rhea" id="RHEA:67008"/>
        <dbReference type="Rhea" id="RHEA-COMP:17166"/>
        <dbReference type="Rhea" id="RHEA-COMP:17167"/>
        <dbReference type="ChEBI" id="CHEBI:57856"/>
        <dbReference type="ChEBI" id="CHEBI:59789"/>
        <dbReference type="ChEBI" id="CHEBI:156461"/>
        <dbReference type="ChEBI" id="CHEBI:167617"/>
        <dbReference type="EC" id="2.1.1.56"/>
    </reaction>
</comment>
<dbReference type="Pfam" id="PF03291">
    <property type="entry name" value="mRNA_G-N7_MeTrfase"/>
    <property type="match status" value="1"/>
</dbReference>
<proteinExistence type="predicted"/>
<dbReference type="EMBL" id="CAADRP010001648">
    <property type="protein sequence ID" value="VFU46602.1"/>
    <property type="molecule type" value="Genomic_DNA"/>
</dbReference>